<dbReference type="Proteomes" id="UP001642540">
    <property type="component" value="Unassembled WGS sequence"/>
</dbReference>
<dbReference type="PANTHER" id="PTHR10869:SF244">
    <property type="entry name" value="PROLYL 4-HYDROXYLASE SUBUNIT ALPHA-2"/>
    <property type="match status" value="1"/>
</dbReference>
<evidence type="ECO:0000256" key="6">
    <source>
        <dbReference type="ARBA" id="ARBA00022723"/>
    </source>
</evidence>
<comment type="subcellular location">
    <subcellularLocation>
        <location evidence="3">Endoplasmic reticulum lumen</location>
    </subcellularLocation>
</comment>
<keyword evidence="11" id="KW-0408">Iron</keyword>
<keyword evidence="16" id="KW-1185">Reference proteome</keyword>
<dbReference type="EC" id="1.14.11.2" evidence="5"/>
<evidence type="ECO:0000256" key="10">
    <source>
        <dbReference type="ARBA" id="ARBA00023002"/>
    </source>
</evidence>
<keyword evidence="7" id="KW-0256">Endoplasmic reticulum</keyword>
<dbReference type="InterPro" id="IPR005123">
    <property type="entry name" value="Oxoglu/Fe-dep_dioxygenase_dom"/>
</dbReference>
<keyword evidence="12" id="KW-0325">Glycoprotein</keyword>
<protein>
    <recommendedName>
        <fullName evidence="5">procollagen-proline 4-dioxygenase</fullName>
        <ecNumber evidence="5">1.14.11.2</ecNumber>
    </recommendedName>
</protein>
<evidence type="ECO:0000256" key="9">
    <source>
        <dbReference type="ARBA" id="ARBA00022964"/>
    </source>
</evidence>
<evidence type="ECO:0000256" key="5">
    <source>
        <dbReference type="ARBA" id="ARBA00012269"/>
    </source>
</evidence>
<feature type="chain" id="PRO_5046020437" description="procollagen-proline 4-dioxygenase" evidence="13">
    <location>
        <begin position="20"/>
        <end position="516"/>
    </location>
</feature>
<dbReference type="Gene3D" id="2.60.120.620">
    <property type="entry name" value="q2cbj1_9rhob like domain"/>
    <property type="match status" value="1"/>
</dbReference>
<dbReference type="InterPro" id="IPR013547">
    <property type="entry name" value="P4H_N"/>
</dbReference>
<feature type="signal peptide" evidence="13">
    <location>
        <begin position="1"/>
        <end position="19"/>
    </location>
</feature>
<evidence type="ECO:0000256" key="11">
    <source>
        <dbReference type="ARBA" id="ARBA00023004"/>
    </source>
</evidence>
<dbReference type="InterPro" id="IPR044862">
    <property type="entry name" value="Pro_4_hyd_alph_FE2OG_OXY"/>
</dbReference>
<evidence type="ECO:0000256" key="3">
    <source>
        <dbReference type="ARBA" id="ARBA00004319"/>
    </source>
</evidence>
<gene>
    <name evidence="15" type="ORF">ODALV1_LOCUS13222</name>
</gene>
<dbReference type="InterPro" id="IPR006620">
    <property type="entry name" value="Pro_4_hyd_alph"/>
</dbReference>
<evidence type="ECO:0000313" key="16">
    <source>
        <dbReference type="Proteomes" id="UP001642540"/>
    </source>
</evidence>
<comment type="similarity">
    <text evidence="4">Belongs to the P4HA family.</text>
</comment>
<organism evidence="15 16">
    <name type="scientific">Orchesella dallaii</name>
    <dbReference type="NCBI Taxonomy" id="48710"/>
    <lineage>
        <taxon>Eukaryota</taxon>
        <taxon>Metazoa</taxon>
        <taxon>Ecdysozoa</taxon>
        <taxon>Arthropoda</taxon>
        <taxon>Hexapoda</taxon>
        <taxon>Collembola</taxon>
        <taxon>Entomobryomorpha</taxon>
        <taxon>Entomobryoidea</taxon>
        <taxon>Orchesellidae</taxon>
        <taxon>Orchesellinae</taxon>
        <taxon>Orchesella</taxon>
    </lineage>
</organism>
<keyword evidence="8" id="KW-0847">Vitamin C</keyword>
<evidence type="ECO:0000256" key="2">
    <source>
        <dbReference type="ARBA" id="ARBA00002035"/>
    </source>
</evidence>
<keyword evidence="10" id="KW-0560">Oxidoreductase</keyword>
<evidence type="ECO:0000256" key="1">
    <source>
        <dbReference type="ARBA" id="ARBA00001961"/>
    </source>
</evidence>
<dbReference type="SMART" id="SM00702">
    <property type="entry name" value="P4Hc"/>
    <property type="match status" value="1"/>
</dbReference>
<dbReference type="EMBL" id="CAXLJM020000041">
    <property type="protein sequence ID" value="CAL8109204.1"/>
    <property type="molecule type" value="Genomic_DNA"/>
</dbReference>
<proteinExistence type="inferred from homology"/>
<dbReference type="Pfam" id="PF13640">
    <property type="entry name" value="2OG-FeII_Oxy_3"/>
    <property type="match status" value="1"/>
</dbReference>
<evidence type="ECO:0000313" key="15">
    <source>
        <dbReference type="EMBL" id="CAL8109204.1"/>
    </source>
</evidence>
<evidence type="ECO:0000256" key="8">
    <source>
        <dbReference type="ARBA" id="ARBA00022896"/>
    </source>
</evidence>
<comment type="cofactor">
    <cofactor evidence="1">
        <name>L-ascorbate</name>
        <dbReference type="ChEBI" id="CHEBI:38290"/>
    </cofactor>
</comment>
<reference evidence="15 16" key="1">
    <citation type="submission" date="2024-08" db="EMBL/GenBank/DDBJ databases">
        <authorList>
            <person name="Cucini C."/>
            <person name="Frati F."/>
        </authorList>
    </citation>
    <scope>NUCLEOTIDE SEQUENCE [LARGE SCALE GENOMIC DNA]</scope>
</reference>
<dbReference type="PROSITE" id="PS51471">
    <property type="entry name" value="FE2OG_OXY"/>
    <property type="match status" value="1"/>
</dbReference>
<evidence type="ECO:0000256" key="7">
    <source>
        <dbReference type="ARBA" id="ARBA00022824"/>
    </source>
</evidence>
<comment type="caution">
    <text evidence="15">The sequence shown here is derived from an EMBL/GenBank/DDBJ whole genome shotgun (WGS) entry which is preliminary data.</text>
</comment>
<evidence type="ECO:0000259" key="14">
    <source>
        <dbReference type="PROSITE" id="PS51471"/>
    </source>
</evidence>
<dbReference type="PANTHER" id="PTHR10869">
    <property type="entry name" value="PROLYL 4-HYDROXYLASE ALPHA SUBUNIT"/>
    <property type="match status" value="1"/>
</dbReference>
<dbReference type="Pfam" id="PF08336">
    <property type="entry name" value="P4Ha_N"/>
    <property type="match status" value="1"/>
</dbReference>
<comment type="function">
    <text evidence="2">Catalyzes the post-translational formation of 4-hydroxyproline in -Xaa-Pro-Gly- sequences in collagens and other proteins.</text>
</comment>
<keyword evidence="13" id="KW-0732">Signal</keyword>
<evidence type="ECO:0000256" key="13">
    <source>
        <dbReference type="SAM" id="SignalP"/>
    </source>
</evidence>
<name>A0ABP1QNN7_9HEXA</name>
<dbReference type="InterPro" id="IPR045054">
    <property type="entry name" value="P4HA-like"/>
</dbReference>
<accession>A0ABP1QNN7</accession>
<evidence type="ECO:0000256" key="4">
    <source>
        <dbReference type="ARBA" id="ARBA00006511"/>
    </source>
</evidence>
<dbReference type="InterPro" id="IPR011990">
    <property type="entry name" value="TPR-like_helical_dom_sf"/>
</dbReference>
<evidence type="ECO:0000256" key="12">
    <source>
        <dbReference type="ARBA" id="ARBA00023180"/>
    </source>
</evidence>
<keyword evidence="9" id="KW-0223">Dioxygenase</keyword>
<keyword evidence="6" id="KW-0479">Metal-binding</keyword>
<sequence>MKSLTYLLNLILIIQLHCSYVITDMDFTYSASDLYRLVQTEQLISRNLEEAVNSLKSFHKNLEKYQTEDLKEYASDIIIKNPLLSYQLVKRHGKDLDVLDKFYEEFTAQIAELQHSYTKLRTTFTKPDKNDLQHAMEAIVRLRQTYNLTVDELSRGHVGTFRMEGYLTPADLSNIGLYAKENKMHENAKLFLAMALEQAEKANESTTLEGSWMEDAQLVLDDLNKNQSITSDREDTRLLTEMDVIFATDSLENLNKGFERLCQYHSVKEAPITKYKCYLDKTSSHMRIISPLKMEVYHNDPQIVVIYDFLSESEIEEIESATFYKLKRSVTQFFHKGSLHAEPSIIRTTAQTWIYDLGHPQFDYLGKRIASVTGYSLSGATSAEELQVASYRPGGHYSLHTDAIYEELFKDHLNPSDILMGDRIATFMIYLSDVEMGGNTAFPMLDVAVKPVKGSAILWGNLHPDGTIARYTLHGACPVIHGIKSIATKWVRANDQMFTRQKCKPSKLSFHFDFTN</sequence>
<dbReference type="Gene3D" id="1.25.40.10">
    <property type="entry name" value="Tetratricopeptide repeat domain"/>
    <property type="match status" value="1"/>
</dbReference>
<feature type="domain" description="Fe2OG dioxygenase" evidence="14">
    <location>
        <begin position="382"/>
        <end position="493"/>
    </location>
</feature>